<dbReference type="RefSeq" id="WP_080867577.1">
    <property type="nucleotide sequence ID" value="NZ_LT009732.1"/>
</dbReference>
<evidence type="ECO:0000256" key="4">
    <source>
        <dbReference type="ARBA" id="ARBA00022519"/>
    </source>
</evidence>
<evidence type="ECO:0000256" key="8">
    <source>
        <dbReference type="RuleBase" id="RU363032"/>
    </source>
</evidence>
<dbReference type="GO" id="GO:0055085">
    <property type="term" value="P:transmembrane transport"/>
    <property type="evidence" value="ECO:0007669"/>
    <property type="project" value="InterPro"/>
</dbReference>
<protein>
    <submittedName>
        <fullName evidence="10">ABC-type spermidine/putrescine transport system, permease component II</fullName>
    </submittedName>
</protein>
<feature type="transmembrane region" description="Helical" evidence="8">
    <location>
        <begin position="183"/>
        <end position="207"/>
    </location>
</feature>
<keyword evidence="6 8" id="KW-1133">Transmembrane helix</keyword>
<dbReference type="PANTHER" id="PTHR43357:SF4">
    <property type="entry name" value="INNER MEMBRANE ABC TRANSPORTER PERMEASE PROTEIN YDCV"/>
    <property type="match status" value="1"/>
</dbReference>
<dbReference type="Pfam" id="PF00528">
    <property type="entry name" value="BPD_transp_1"/>
    <property type="match status" value="1"/>
</dbReference>
<organism evidence="10 11">
    <name type="scientific">Agrobacterium tumefaciens str. Kerr 14</name>
    <dbReference type="NCBI Taxonomy" id="1183424"/>
    <lineage>
        <taxon>Bacteria</taxon>
        <taxon>Pseudomonadati</taxon>
        <taxon>Pseudomonadota</taxon>
        <taxon>Alphaproteobacteria</taxon>
        <taxon>Hyphomicrobiales</taxon>
        <taxon>Rhizobiaceae</taxon>
        <taxon>Rhizobium/Agrobacterium group</taxon>
        <taxon>Agrobacterium</taxon>
        <taxon>Agrobacterium tumefaciens complex</taxon>
    </lineage>
</organism>
<dbReference type="CDD" id="cd06261">
    <property type="entry name" value="TM_PBP2"/>
    <property type="match status" value="1"/>
</dbReference>
<sequence length="259" mass="27877">MSWMLRITVTLLMLFLLAPVLLVFPISFSADDFIIWPPSDWSLRWYRALGSQGNIASAFGTSVVLAAVVTVCSLAAAIPAAVLIHRHRFIGRATLLSFLTAPLLLPSIVLALAMLIVFIRNGLVGSWFGLALGHLVLTTPYALRVLLTTLQTLPRDVEDAAASLGARASTVFRRITLPLMTRGIVAASALCFLVSFDEVTVSLFLVGPQLVTLPVALFRYVEGSTDPLVAAVSVLLILGTLAIVLIIERAMGLRQAIRS</sequence>
<comment type="subcellular location">
    <subcellularLocation>
        <location evidence="1">Cell inner membrane</location>
        <topology evidence="1">Multi-pass membrane protein</topology>
    </subcellularLocation>
    <subcellularLocation>
        <location evidence="8">Cell membrane</location>
        <topology evidence="8">Multi-pass membrane protein</topology>
    </subcellularLocation>
</comment>
<evidence type="ECO:0000313" key="11">
    <source>
        <dbReference type="Proteomes" id="UP000191897"/>
    </source>
</evidence>
<feature type="transmembrane region" description="Helical" evidence="8">
    <location>
        <begin position="53"/>
        <end position="83"/>
    </location>
</feature>
<dbReference type="SUPFAM" id="SSF161098">
    <property type="entry name" value="MetI-like"/>
    <property type="match status" value="1"/>
</dbReference>
<keyword evidence="4" id="KW-0997">Cell inner membrane</keyword>
<proteinExistence type="inferred from homology"/>
<evidence type="ECO:0000256" key="5">
    <source>
        <dbReference type="ARBA" id="ARBA00022692"/>
    </source>
</evidence>
<accession>A0A1S7SAX6</accession>
<evidence type="ECO:0000259" key="9">
    <source>
        <dbReference type="PROSITE" id="PS50928"/>
    </source>
</evidence>
<comment type="similarity">
    <text evidence="8">Belongs to the binding-protein-dependent transport system permease family.</text>
</comment>
<feature type="transmembrane region" description="Helical" evidence="8">
    <location>
        <begin position="125"/>
        <end position="147"/>
    </location>
</feature>
<feature type="transmembrane region" description="Helical" evidence="8">
    <location>
        <begin position="95"/>
        <end position="119"/>
    </location>
</feature>
<evidence type="ECO:0000256" key="7">
    <source>
        <dbReference type="ARBA" id="ARBA00023136"/>
    </source>
</evidence>
<keyword evidence="5 8" id="KW-0812">Transmembrane</keyword>
<evidence type="ECO:0000256" key="6">
    <source>
        <dbReference type="ARBA" id="ARBA00022989"/>
    </source>
</evidence>
<dbReference type="EMBL" id="FBWC01000036">
    <property type="protein sequence ID" value="CUX65618.1"/>
    <property type="molecule type" value="Genomic_DNA"/>
</dbReference>
<dbReference type="Gene3D" id="1.10.3720.10">
    <property type="entry name" value="MetI-like"/>
    <property type="match status" value="1"/>
</dbReference>
<dbReference type="AlphaFoldDB" id="A0A1S7SAX6"/>
<feature type="domain" description="ABC transmembrane type-1" evidence="9">
    <location>
        <begin position="59"/>
        <end position="247"/>
    </location>
</feature>
<dbReference type="PROSITE" id="PS50928">
    <property type="entry name" value="ABC_TM1"/>
    <property type="match status" value="1"/>
</dbReference>
<dbReference type="PANTHER" id="PTHR43357">
    <property type="entry name" value="INNER MEMBRANE ABC TRANSPORTER PERMEASE PROTEIN YDCV"/>
    <property type="match status" value="1"/>
</dbReference>
<dbReference type="GO" id="GO:0005886">
    <property type="term" value="C:plasma membrane"/>
    <property type="evidence" value="ECO:0007669"/>
    <property type="project" value="UniProtKB-SubCell"/>
</dbReference>
<dbReference type="InterPro" id="IPR035906">
    <property type="entry name" value="MetI-like_sf"/>
</dbReference>
<name>A0A1S7SAX6_AGRTU</name>
<keyword evidence="7 8" id="KW-0472">Membrane</keyword>
<gene>
    <name evidence="10" type="ORF">AGR4C_pa50051</name>
</gene>
<keyword evidence="2 8" id="KW-0813">Transport</keyword>
<feature type="transmembrane region" description="Helical" evidence="8">
    <location>
        <begin position="227"/>
        <end position="247"/>
    </location>
</feature>
<keyword evidence="3" id="KW-1003">Cell membrane</keyword>
<reference evidence="10 11" key="1">
    <citation type="submission" date="2016-01" db="EMBL/GenBank/DDBJ databases">
        <authorList>
            <person name="Oliw E.H."/>
        </authorList>
    </citation>
    <scope>NUCLEOTIDE SEQUENCE [LARGE SCALE GENOMIC DNA]</scope>
    <source>
        <strain evidence="10 11">Kerr 14</strain>
    </source>
</reference>
<evidence type="ECO:0000256" key="1">
    <source>
        <dbReference type="ARBA" id="ARBA00004429"/>
    </source>
</evidence>
<dbReference type="Proteomes" id="UP000191897">
    <property type="component" value="Unassembled WGS sequence"/>
</dbReference>
<dbReference type="InterPro" id="IPR000515">
    <property type="entry name" value="MetI-like"/>
</dbReference>
<evidence type="ECO:0000256" key="3">
    <source>
        <dbReference type="ARBA" id="ARBA00022475"/>
    </source>
</evidence>
<evidence type="ECO:0000256" key="2">
    <source>
        <dbReference type="ARBA" id="ARBA00022448"/>
    </source>
</evidence>
<evidence type="ECO:0000313" key="10">
    <source>
        <dbReference type="EMBL" id="CUX65618.1"/>
    </source>
</evidence>